<name>Q4DV31_TRYCC</name>
<dbReference type="KEGG" id="tcr:506409.60"/>
<keyword evidence="3" id="KW-1185">Reference proteome</keyword>
<feature type="region of interest" description="Disordered" evidence="1">
    <location>
        <begin position="109"/>
        <end position="153"/>
    </location>
</feature>
<feature type="compositionally biased region" description="Polar residues" evidence="1">
    <location>
        <begin position="130"/>
        <end position="141"/>
    </location>
</feature>
<comment type="caution">
    <text evidence="2">The sequence shown here is derived from an EMBL/GenBank/DDBJ whole genome shotgun (WGS) entry which is preliminary data.</text>
</comment>
<gene>
    <name evidence="2" type="ORF">Tc00.1047053506409.60</name>
</gene>
<evidence type="ECO:0000313" key="2">
    <source>
        <dbReference type="EMBL" id="EAN96375.1"/>
    </source>
</evidence>
<dbReference type="Proteomes" id="UP000002296">
    <property type="component" value="Unassembled WGS sequence"/>
</dbReference>
<sequence>MRGKCTATERHPALSLQGNVHPQNIWTRHHQTVMPFHAPINRSEDAFWCVGVHSHIFISTAINGEESGATATKRRNKNVYCSTLPAKSRNNTNRIIGCTNTRKKCTRRKKRNCVPCSNPNTRSRHEDLSSGKTKQSEQNNMCGHLPTSKEKHK</sequence>
<dbReference type="EMBL" id="AAHK01000155">
    <property type="protein sequence ID" value="EAN96375.1"/>
    <property type="molecule type" value="Genomic_DNA"/>
</dbReference>
<organism evidence="2 3">
    <name type="scientific">Trypanosoma cruzi (strain CL Brener)</name>
    <dbReference type="NCBI Taxonomy" id="353153"/>
    <lineage>
        <taxon>Eukaryota</taxon>
        <taxon>Discoba</taxon>
        <taxon>Euglenozoa</taxon>
        <taxon>Kinetoplastea</taxon>
        <taxon>Metakinetoplastina</taxon>
        <taxon>Trypanosomatida</taxon>
        <taxon>Trypanosomatidae</taxon>
        <taxon>Trypanosoma</taxon>
        <taxon>Schizotrypanum</taxon>
    </lineage>
</organism>
<dbReference type="PaxDb" id="353153-Q4DV31"/>
<dbReference type="RefSeq" id="XP_818226.1">
    <property type="nucleotide sequence ID" value="XM_813133.1"/>
</dbReference>
<evidence type="ECO:0000256" key="1">
    <source>
        <dbReference type="SAM" id="MobiDB-lite"/>
    </source>
</evidence>
<dbReference type="InParanoid" id="Q4DV31"/>
<dbReference type="AlphaFoldDB" id="Q4DV31"/>
<protein>
    <submittedName>
        <fullName evidence="2">Uncharacterized protein</fullName>
    </submittedName>
</protein>
<dbReference type="GeneID" id="3550426"/>
<evidence type="ECO:0000313" key="3">
    <source>
        <dbReference type="Proteomes" id="UP000002296"/>
    </source>
</evidence>
<proteinExistence type="predicted"/>
<reference evidence="2 3" key="1">
    <citation type="journal article" date="2005" name="Science">
        <title>The genome sequence of Trypanosoma cruzi, etiologic agent of Chagas disease.</title>
        <authorList>
            <person name="El-Sayed N.M."/>
            <person name="Myler P.J."/>
            <person name="Bartholomeu D.C."/>
            <person name="Nilsson D."/>
            <person name="Aggarwal G."/>
            <person name="Tran A.N."/>
            <person name="Ghedin E."/>
            <person name="Worthey E.A."/>
            <person name="Delcher A.L."/>
            <person name="Blandin G."/>
            <person name="Westenberger S.J."/>
            <person name="Caler E."/>
            <person name="Cerqueira G.C."/>
            <person name="Branche C."/>
            <person name="Haas B."/>
            <person name="Anupama A."/>
            <person name="Arner E."/>
            <person name="Aslund L."/>
            <person name="Attipoe P."/>
            <person name="Bontempi E."/>
            <person name="Bringaud F."/>
            <person name="Burton P."/>
            <person name="Cadag E."/>
            <person name="Campbell D.A."/>
            <person name="Carrington M."/>
            <person name="Crabtree J."/>
            <person name="Darban H."/>
            <person name="da Silveira J.F."/>
            <person name="de Jong P."/>
            <person name="Edwards K."/>
            <person name="Englund P.T."/>
            <person name="Fazelina G."/>
            <person name="Feldblyum T."/>
            <person name="Ferella M."/>
            <person name="Frasch A.C."/>
            <person name="Gull K."/>
            <person name="Horn D."/>
            <person name="Hou L."/>
            <person name="Huang Y."/>
            <person name="Kindlund E."/>
            <person name="Klingbeil M."/>
            <person name="Kluge S."/>
            <person name="Koo H."/>
            <person name="Lacerda D."/>
            <person name="Levin M.J."/>
            <person name="Lorenzi H."/>
            <person name="Louie T."/>
            <person name="Machado C.R."/>
            <person name="McCulloch R."/>
            <person name="McKenna A."/>
            <person name="Mizuno Y."/>
            <person name="Mottram J.C."/>
            <person name="Nelson S."/>
            <person name="Ochaya S."/>
            <person name="Osoegawa K."/>
            <person name="Pai G."/>
            <person name="Parsons M."/>
            <person name="Pentony M."/>
            <person name="Pettersson U."/>
            <person name="Pop M."/>
            <person name="Ramirez J.L."/>
            <person name="Rinta J."/>
            <person name="Robertson L."/>
            <person name="Salzberg S.L."/>
            <person name="Sanchez D.O."/>
            <person name="Seyler A."/>
            <person name="Sharma R."/>
            <person name="Shetty J."/>
            <person name="Simpson A.J."/>
            <person name="Sisk E."/>
            <person name="Tammi M.T."/>
            <person name="Tarleton R."/>
            <person name="Teixeira S."/>
            <person name="Van Aken S."/>
            <person name="Vogt C."/>
            <person name="Ward P.N."/>
            <person name="Wickstead B."/>
            <person name="Wortman J."/>
            <person name="White O."/>
            <person name="Fraser C.M."/>
            <person name="Stuart K.D."/>
            <person name="Andersson B."/>
        </authorList>
    </citation>
    <scope>NUCLEOTIDE SEQUENCE [LARGE SCALE GENOMIC DNA]</scope>
    <source>
        <strain evidence="2 3">CL Brener</strain>
    </source>
</reference>
<accession>Q4DV31</accession>